<reference evidence="1" key="1">
    <citation type="journal article" date="2023" name="Mol. Ecol. Resour.">
        <title>Chromosome-level genome assembly of a triploid poplar Populus alba 'Berolinensis'.</title>
        <authorList>
            <person name="Chen S."/>
            <person name="Yu Y."/>
            <person name="Wang X."/>
            <person name="Wang S."/>
            <person name="Zhang T."/>
            <person name="Zhou Y."/>
            <person name="He R."/>
            <person name="Meng N."/>
            <person name="Wang Y."/>
            <person name="Liu W."/>
            <person name="Liu Z."/>
            <person name="Liu J."/>
            <person name="Guo Q."/>
            <person name="Huang H."/>
            <person name="Sederoff R.R."/>
            <person name="Wang G."/>
            <person name="Qu G."/>
            <person name="Chen S."/>
        </authorList>
    </citation>
    <scope>NUCLEOTIDE SEQUENCE</scope>
    <source>
        <strain evidence="1">SC-2020</strain>
    </source>
</reference>
<evidence type="ECO:0000313" key="1">
    <source>
        <dbReference type="EMBL" id="KAJ6959757.1"/>
    </source>
</evidence>
<name>A0AAD6PU95_9ROSI</name>
<comment type="caution">
    <text evidence="1">The sequence shown here is derived from an EMBL/GenBank/DDBJ whole genome shotgun (WGS) entry which is preliminary data.</text>
</comment>
<sequence>MYEGGRHSFLIARLSLTAKVAPYRLLKWDKLESIPHRKWVEIMARCLKGKKLQKLAMEIAKCTRGGLETKQ</sequence>
<dbReference type="EMBL" id="JAQIZT010000017">
    <property type="protein sequence ID" value="KAJ6959757.1"/>
    <property type="molecule type" value="Genomic_DNA"/>
</dbReference>
<proteinExistence type="predicted"/>
<protein>
    <submittedName>
        <fullName evidence="1">Uncharacterized protein</fullName>
    </submittedName>
</protein>
<dbReference type="Proteomes" id="UP001164929">
    <property type="component" value="Chromosome 17"/>
</dbReference>
<organism evidence="1 2">
    <name type="scientific">Populus alba x Populus x berolinensis</name>
    <dbReference type="NCBI Taxonomy" id="444605"/>
    <lineage>
        <taxon>Eukaryota</taxon>
        <taxon>Viridiplantae</taxon>
        <taxon>Streptophyta</taxon>
        <taxon>Embryophyta</taxon>
        <taxon>Tracheophyta</taxon>
        <taxon>Spermatophyta</taxon>
        <taxon>Magnoliopsida</taxon>
        <taxon>eudicotyledons</taxon>
        <taxon>Gunneridae</taxon>
        <taxon>Pentapetalae</taxon>
        <taxon>rosids</taxon>
        <taxon>fabids</taxon>
        <taxon>Malpighiales</taxon>
        <taxon>Salicaceae</taxon>
        <taxon>Saliceae</taxon>
        <taxon>Populus</taxon>
    </lineage>
</organism>
<evidence type="ECO:0000313" key="2">
    <source>
        <dbReference type="Proteomes" id="UP001164929"/>
    </source>
</evidence>
<dbReference type="AlphaFoldDB" id="A0AAD6PU95"/>
<gene>
    <name evidence="1" type="ORF">NC653_037957</name>
</gene>
<keyword evidence="2" id="KW-1185">Reference proteome</keyword>
<accession>A0AAD6PU95</accession>